<dbReference type="Proteomes" id="UP000184267">
    <property type="component" value="Unassembled WGS sequence"/>
</dbReference>
<dbReference type="PANTHER" id="PTHR43135:SF3">
    <property type="entry name" value="ALPHA-D-RIBOSE 1-METHYLPHOSPHONATE 5-TRIPHOSPHATE DIPHOSPHATASE"/>
    <property type="match status" value="1"/>
</dbReference>
<name>A0A1M2VTX5_TRAPU</name>
<dbReference type="Gene3D" id="3.20.20.140">
    <property type="entry name" value="Metal-dependent hydrolases"/>
    <property type="match status" value="2"/>
</dbReference>
<dbReference type="InterPro" id="IPR011059">
    <property type="entry name" value="Metal-dep_hydrolase_composite"/>
</dbReference>
<dbReference type="InterPro" id="IPR006680">
    <property type="entry name" value="Amidohydro-rel"/>
</dbReference>
<protein>
    <recommendedName>
        <fullName evidence="1">Amidohydrolase-related domain-containing protein</fullName>
    </recommendedName>
</protein>
<dbReference type="AlphaFoldDB" id="A0A1M2VTX5"/>
<feature type="domain" description="Amidohydrolase-related" evidence="1">
    <location>
        <begin position="415"/>
        <end position="505"/>
    </location>
</feature>
<accession>A0A1M2VTX5</accession>
<sequence>MSVEEGKLPMYGMPTGAPAPAHPPLRRRLLRFVLAAVLSATVVQYLGLVAHLSGNGRGETVNVPLRAQEYLDKCQLLSVKPGPPADFHTRTHSDRFVPGTQPTLILNATIWTGRDNGHEVVRGDVLLHGGIIRRVGHLQQSALEEYADLTRIDAKGRWLSSGIVDLHSHLGVGASPELDGADDTNSLKAPVQPWLRALDGLNTHDDSYATSIAGGVTTSLILPGSANAIGGQGVIIKLRPPTDRSPTGMLLENPYETNRTVYDPAVSFRYRQMKHACGENPHGVYGPGFTRMDTTWAFREAYEKARLIKHSQDEFCSKAVHGEWAGLGEFPEDLQWEALVDVLRGRVKVQNHCYETVDLDDMVRLTNEFKFSIAAFHHAHETYLVPDTLKAAYGHPPAIALFATNARYKREAYRGSEFAPKILADNGLQVVMKSDHNVLDSRFLLYEAQQAHYYGLPANLALAAVTSTPARVMGQDHRIGYVSEGYDADVVLWDSNPLALGATPEQVWIDGIPQIAKPYAHTKPAAFQTLPKTPDFEEEAKEALKYEGLPPLEPKRSSADVVVFTNVSSVHLREGQDIREAYVADAADALSAGVVVVRNGRVACVSAATGTCASSVRAEDNAEFVDLEGGAISPGLVTVGSPLGLEEMTSEESTIDGYVLDPLTHVVPEIAGGNGMLIRAADGLQFGTRDALVAYRSGVTTGIVAPQSTGFLAGLSTAFSTVAHHKLESGAIVQEIGALHVSIHPVGIPSVSTQIAALRHLLLGETTGELKHWVHKVKQGDVPLVVEVESADAIASIVSLKMEVEAHVHHAIQVTILGATEAHLLARELGQANVGVIIQRTRPFPNVWEKRRILPGPPLSETNAIAILLAHNVTVGVGVEEAWMARNTRLDIAWAALESGGEIRKADALALASVNVEKLLGVKTDGLQADLVATRGGDLLGFSKVVGVMSPRRGVVDLF</sequence>
<evidence type="ECO:0000259" key="1">
    <source>
        <dbReference type="Pfam" id="PF01979"/>
    </source>
</evidence>
<dbReference type="PANTHER" id="PTHR43135">
    <property type="entry name" value="ALPHA-D-RIBOSE 1-METHYLPHOSPHONATE 5-TRIPHOSPHATE DIPHOSPHATASE"/>
    <property type="match status" value="1"/>
</dbReference>
<dbReference type="SUPFAM" id="SSF51338">
    <property type="entry name" value="Composite domain of metallo-dependent hydrolases"/>
    <property type="match status" value="2"/>
</dbReference>
<keyword evidence="3" id="KW-1185">Reference proteome</keyword>
<dbReference type="EMBL" id="MNAD01000692">
    <property type="protein sequence ID" value="OJT11061.1"/>
    <property type="molecule type" value="Genomic_DNA"/>
</dbReference>
<dbReference type="OrthoDB" id="10258955at2759"/>
<dbReference type="Pfam" id="PF01979">
    <property type="entry name" value="Amidohydro_1"/>
    <property type="match status" value="1"/>
</dbReference>
<reference evidence="2 3" key="1">
    <citation type="submission" date="2016-10" db="EMBL/GenBank/DDBJ databases">
        <title>Genome sequence of the basidiomycete white-rot fungus Trametes pubescens.</title>
        <authorList>
            <person name="Makela M.R."/>
            <person name="Granchi Z."/>
            <person name="Peng M."/>
            <person name="De Vries R.P."/>
            <person name="Grigoriev I."/>
            <person name="Riley R."/>
            <person name="Hilden K."/>
        </authorList>
    </citation>
    <scope>NUCLEOTIDE SEQUENCE [LARGE SCALE GENOMIC DNA]</scope>
    <source>
        <strain evidence="2 3">FBCC735</strain>
    </source>
</reference>
<dbReference type="GO" id="GO:0016810">
    <property type="term" value="F:hydrolase activity, acting on carbon-nitrogen (but not peptide) bonds"/>
    <property type="evidence" value="ECO:0007669"/>
    <property type="project" value="InterPro"/>
</dbReference>
<evidence type="ECO:0000313" key="2">
    <source>
        <dbReference type="EMBL" id="OJT11061.1"/>
    </source>
</evidence>
<evidence type="ECO:0000313" key="3">
    <source>
        <dbReference type="Proteomes" id="UP000184267"/>
    </source>
</evidence>
<organism evidence="2 3">
    <name type="scientific">Trametes pubescens</name>
    <name type="common">White-rot fungus</name>
    <dbReference type="NCBI Taxonomy" id="154538"/>
    <lineage>
        <taxon>Eukaryota</taxon>
        <taxon>Fungi</taxon>
        <taxon>Dikarya</taxon>
        <taxon>Basidiomycota</taxon>
        <taxon>Agaricomycotina</taxon>
        <taxon>Agaricomycetes</taxon>
        <taxon>Polyporales</taxon>
        <taxon>Polyporaceae</taxon>
        <taxon>Trametes</taxon>
    </lineage>
</organism>
<dbReference type="SUPFAM" id="SSF51556">
    <property type="entry name" value="Metallo-dependent hydrolases"/>
    <property type="match status" value="1"/>
</dbReference>
<dbReference type="InterPro" id="IPR051781">
    <property type="entry name" value="Metallo-dep_Hydrolase"/>
</dbReference>
<proteinExistence type="predicted"/>
<dbReference type="InterPro" id="IPR032466">
    <property type="entry name" value="Metal_Hydrolase"/>
</dbReference>
<comment type="caution">
    <text evidence="2">The sequence shown here is derived from an EMBL/GenBank/DDBJ whole genome shotgun (WGS) entry which is preliminary data.</text>
</comment>
<gene>
    <name evidence="2" type="ORF">TRAPUB_12432</name>
</gene>
<dbReference type="OMA" id="PQIAKPY"/>